<protein>
    <submittedName>
        <fullName evidence="3">Uncharacterized protein</fullName>
    </submittedName>
</protein>
<evidence type="ECO:0000256" key="2">
    <source>
        <dbReference type="SAM" id="Phobius"/>
    </source>
</evidence>
<feature type="transmembrane region" description="Helical" evidence="2">
    <location>
        <begin position="45"/>
        <end position="68"/>
    </location>
</feature>
<evidence type="ECO:0000256" key="1">
    <source>
        <dbReference type="SAM" id="MobiDB-lite"/>
    </source>
</evidence>
<keyword evidence="2" id="KW-1133">Transmembrane helix</keyword>
<keyword evidence="2" id="KW-0812">Transmembrane</keyword>
<sequence>MKLVKAMFSWLSAFMGTPSQIIEPKLQQQQPQQKQQQQQQDIHKSFFRCVALFALLMVFWFFCEGSIFEAQKKKRLQRFHFRAERPNGSASGAAGGEGIKEPRRKLPGCSLAPDTPRAGNGDGRTAKPRSASPKSTPLVGAGAYLRYLEPLTHCSSAPMMMGRRGFPGARFTVLERALISCLLTKPTGNVFILVSHHCSSP</sequence>
<reference evidence="3" key="2">
    <citation type="submission" date="2020-05" db="UniProtKB">
        <authorList>
            <consortium name="EnsemblMetazoa"/>
        </authorList>
    </citation>
    <scope>IDENTIFICATION</scope>
    <source>
        <strain evidence="3">FAR1</strain>
    </source>
</reference>
<accession>A0A182QGL1</accession>
<dbReference type="VEuPathDB" id="VectorBase:AFAF009745"/>
<dbReference type="Proteomes" id="UP000075886">
    <property type="component" value="Unassembled WGS sequence"/>
</dbReference>
<keyword evidence="2" id="KW-0472">Membrane</keyword>
<dbReference type="EnsemblMetazoa" id="AFAF009745-RA">
    <property type="protein sequence ID" value="AFAF009745-PA"/>
    <property type="gene ID" value="AFAF009745"/>
</dbReference>
<dbReference type="AlphaFoldDB" id="A0A182QGL1"/>
<feature type="region of interest" description="Disordered" evidence="1">
    <location>
        <begin position="85"/>
        <end position="137"/>
    </location>
</feature>
<reference evidence="4" key="1">
    <citation type="submission" date="2014-01" db="EMBL/GenBank/DDBJ databases">
        <title>The Genome Sequence of Anopheles farauti FAR1 (V2).</title>
        <authorList>
            <consortium name="The Broad Institute Genomics Platform"/>
            <person name="Neafsey D.E."/>
            <person name="Besansky N."/>
            <person name="Howell P."/>
            <person name="Walton C."/>
            <person name="Young S.K."/>
            <person name="Zeng Q."/>
            <person name="Gargeya S."/>
            <person name="Fitzgerald M."/>
            <person name="Haas B."/>
            <person name="Abouelleil A."/>
            <person name="Allen A.W."/>
            <person name="Alvarado L."/>
            <person name="Arachchi H.M."/>
            <person name="Berlin A.M."/>
            <person name="Chapman S.B."/>
            <person name="Gainer-Dewar J."/>
            <person name="Goldberg J."/>
            <person name="Griggs A."/>
            <person name="Gujja S."/>
            <person name="Hansen M."/>
            <person name="Howarth C."/>
            <person name="Imamovic A."/>
            <person name="Ireland A."/>
            <person name="Larimer J."/>
            <person name="McCowan C."/>
            <person name="Murphy C."/>
            <person name="Pearson M."/>
            <person name="Poon T.W."/>
            <person name="Priest M."/>
            <person name="Roberts A."/>
            <person name="Saif S."/>
            <person name="Shea T."/>
            <person name="Sisk P."/>
            <person name="Sykes S."/>
            <person name="Wortman J."/>
            <person name="Nusbaum C."/>
            <person name="Birren B."/>
        </authorList>
    </citation>
    <scope>NUCLEOTIDE SEQUENCE [LARGE SCALE GENOMIC DNA]</scope>
    <source>
        <strain evidence="4">FAR1</strain>
    </source>
</reference>
<evidence type="ECO:0000313" key="3">
    <source>
        <dbReference type="EnsemblMetazoa" id="AFAF009745-PA"/>
    </source>
</evidence>
<proteinExistence type="predicted"/>
<dbReference type="EMBL" id="AXCN02000741">
    <property type="status" value="NOT_ANNOTATED_CDS"/>
    <property type="molecule type" value="Genomic_DNA"/>
</dbReference>
<keyword evidence="4" id="KW-1185">Reference proteome</keyword>
<evidence type="ECO:0000313" key="4">
    <source>
        <dbReference type="Proteomes" id="UP000075886"/>
    </source>
</evidence>
<name>A0A182QGL1_9DIPT</name>
<organism evidence="3 4">
    <name type="scientific">Anopheles farauti</name>
    <dbReference type="NCBI Taxonomy" id="69004"/>
    <lineage>
        <taxon>Eukaryota</taxon>
        <taxon>Metazoa</taxon>
        <taxon>Ecdysozoa</taxon>
        <taxon>Arthropoda</taxon>
        <taxon>Hexapoda</taxon>
        <taxon>Insecta</taxon>
        <taxon>Pterygota</taxon>
        <taxon>Neoptera</taxon>
        <taxon>Endopterygota</taxon>
        <taxon>Diptera</taxon>
        <taxon>Nematocera</taxon>
        <taxon>Culicoidea</taxon>
        <taxon>Culicidae</taxon>
        <taxon>Anophelinae</taxon>
        <taxon>Anopheles</taxon>
    </lineage>
</organism>